<evidence type="ECO:0000256" key="9">
    <source>
        <dbReference type="ARBA" id="ARBA00023186"/>
    </source>
</evidence>
<keyword evidence="15" id="KW-1185">Reference proteome</keyword>
<dbReference type="Proteomes" id="UP001529275">
    <property type="component" value="Unassembled WGS sequence"/>
</dbReference>
<dbReference type="InterPro" id="IPR018181">
    <property type="entry name" value="Heat_shock_70_CS"/>
</dbReference>
<evidence type="ECO:0000256" key="2">
    <source>
        <dbReference type="ARBA" id="ARBA00007381"/>
    </source>
</evidence>
<evidence type="ECO:0000313" key="14">
    <source>
        <dbReference type="EMBL" id="MDM8196724.1"/>
    </source>
</evidence>
<protein>
    <recommendedName>
        <fullName evidence="3">Chaperone protein DnaK</fullName>
    </recommendedName>
    <alternativeName>
        <fullName evidence="4">Chaperone protein dnaK</fullName>
    </alternativeName>
    <alternativeName>
        <fullName evidence="12">HSP70</fullName>
    </alternativeName>
    <alternativeName>
        <fullName evidence="11">Heat shock 70 kDa protein</fullName>
    </alternativeName>
    <alternativeName>
        <fullName evidence="10">Heat shock protein 70</fullName>
    </alternativeName>
</protein>
<accession>A0ABT7UKQ3</accession>
<comment type="similarity">
    <text evidence="2 13">Belongs to the heat shock protein 70 family.</text>
</comment>
<dbReference type="EMBL" id="JAUDCK010000050">
    <property type="protein sequence ID" value="MDM8196724.1"/>
    <property type="molecule type" value="Genomic_DNA"/>
</dbReference>
<dbReference type="Pfam" id="PF00012">
    <property type="entry name" value="HSP70"/>
    <property type="match status" value="2"/>
</dbReference>
<sequence length="587" mass="64247">MSKIIGIDLGTTNSCMSFIENGKTTIIPNSEGAKTTPSVVAFTHDGQRLVGESAKRQAVTNPMGTISSIKREMGTDYKKKIGNREYTPQEISAMILQKLKIDAENYLGEEVKQAVITVPAYFNDAQRQATKDAGRIAGLEVMRIINEPTAAALAYGLENSYGQKMMVFDLGGGTFDVSIIEIGNGVIEVLSTSGDNHLGGDDFNELLAQHILTEFEKSSGISLRNDLMAMQRIKEAAEKAKIELSSMTSTVVSLPFITTTSAGPQNLEMTITRDLFNRITRELVERTILPMQNALNDARLLPAELNKIILVGGSSRIPAVQDKIKEVTGITPSKSLNPDECVAMGAGIQGGKLSGDVTAMGNYDVLLLDVTPLTLSIETVGGVATPLIDRNTPIPTSHSQIFTTSSNFQTQVEINVLQGERPLAKDNKSLGKFKLKKIKRAMRGIPQIEVTFDIDVNGIVSVSAKDLASGNMQSITIENGSHMSDEDIERAIHEAKQFEQQDAKTKERLVFKNDLETLMSRVEASLAKHHKEIDKTVRTQIKNELNQLKKLTKKVQFETCPDAQFQEIKEAKQRLEDSAAFLLSMGE</sequence>
<dbReference type="CDD" id="cd10234">
    <property type="entry name" value="ASKHA_NBD_HSP70_DnaK-like"/>
    <property type="match status" value="1"/>
</dbReference>
<dbReference type="Gene3D" id="3.30.420.40">
    <property type="match status" value="2"/>
</dbReference>
<evidence type="ECO:0000256" key="4">
    <source>
        <dbReference type="ARBA" id="ARBA00017249"/>
    </source>
</evidence>
<comment type="function">
    <text evidence="1">Acts as a chaperone.</text>
</comment>
<evidence type="ECO:0000256" key="6">
    <source>
        <dbReference type="ARBA" id="ARBA00022741"/>
    </source>
</evidence>
<name>A0ABT7UKQ3_9FIRM</name>
<evidence type="ECO:0000256" key="12">
    <source>
        <dbReference type="ARBA" id="ARBA00033103"/>
    </source>
</evidence>
<dbReference type="PROSITE" id="PS00297">
    <property type="entry name" value="HSP70_1"/>
    <property type="match status" value="1"/>
</dbReference>
<keyword evidence="5" id="KW-0597">Phosphoprotein</keyword>
<dbReference type="SUPFAM" id="SSF100920">
    <property type="entry name" value="Heat shock protein 70kD (HSP70), peptide-binding domain"/>
    <property type="match status" value="1"/>
</dbReference>
<evidence type="ECO:0000256" key="8">
    <source>
        <dbReference type="ARBA" id="ARBA00023016"/>
    </source>
</evidence>
<evidence type="ECO:0000256" key="1">
    <source>
        <dbReference type="ARBA" id="ARBA00002290"/>
    </source>
</evidence>
<dbReference type="PROSITE" id="PS01036">
    <property type="entry name" value="HSP70_3"/>
    <property type="match status" value="1"/>
</dbReference>
<dbReference type="InterPro" id="IPR043129">
    <property type="entry name" value="ATPase_NBD"/>
</dbReference>
<dbReference type="PROSITE" id="PS00329">
    <property type="entry name" value="HSP70_2"/>
    <property type="match status" value="1"/>
</dbReference>
<dbReference type="PANTHER" id="PTHR19375">
    <property type="entry name" value="HEAT SHOCK PROTEIN 70KDA"/>
    <property type="match status" value="1"/>
</dbReference>
<reference evidence="15" key="1">
    <citation type="submission" date="2023-06" db="EMBL/GenBank/DDBJ databases">
        <title>Identification and characterization of horizontal gene transfer across gut microbiota members of farm animals based on homology search.</title>
        <authorList>
            <person name="Zeman M."/>
            <person name="Kubasova T."/>
            <person name="Jahodarova E."/>
            <person name="Nykrynova M."/>
            <person name="Rychlik I."/>
        </authorList>
    </citation>
    <scope>NUCLEOTIDE SEQUENCE [LARGE SCALE GENOMIC DNA]</scope>
    <source>
        <strain evidence="15">ET341</strain>
    </source>
</reference>
<reference evidence="14 15" key="2">
    <citation type="submission" date="2023-06" db="EMBL/GenBank/DDBJ databases">
        <authorList>
            <person name="Zeman M."/>
            <person name="Kubasova T."/>
            <person name="Jahodarova E."/>
            <person name="Nykrynova M."/>
            <person name="Rychlik I."/>
        </authorList>
    </citation>
    <scope>NUCLEOTIDE SEQUENCE [LARGE SCALE GENOMIC DNA]</scope>
    <source>
        <strain evidence="14 15">ET341</strain>
    </source>
</reference>
<dbReference type="Gene3D" id="3.90.640.10">
    <property type="entry name" value="Actin, Chain A, domain 4"/>
    <property type="match status" value="1"/>
</dbReference>
<proteinExistence type="inferred from homology"/>
<gene>
    <name evidence="14" type="primary">dnaK</name>
    <name evidence="14" type="ORF">QUV98_10385</name>
</gene>
<dbReference type="SUPFAM" id="SSF53067">
    <property type="entry name" value="Actin-like ATPase domain"/>
    <property type="match status" value="2"/>
</dbReference>
<evidence type="ECO:0000256" key="5">
    <source>
        <dbReference type="ARBA" id="ARBA00022553"/>
    </source>
</evidence>
<dbReference type="NCBIfam" id="NF001413">
    <property type="entry name" value="PRK00290.1"/>
    <property type="match status" value="1"/>
</dbReference>
<keyword evidence="6 13" id="KW-0547">Nucleotide-binding</keyword>
<keyword evidence="7 13" id="KW-0067">ATP-binding</keyword>
<evidence type="ECO:0000256" key="10">
    <source>
        <dbReference type="ARBA" id="ARBA00030019"/>
    </source>
</evidence>
<keyword evidence="9" id="KW-0143">Chaperone</keyword>
<dbReference type="RefSeq" id="WP_289528176.1">
    <property type="nucleotide sequence ID" value="NZ_JAUDCK010000050.1"/>
</dbReference>
<organism evidence="14 15">
    <name type="scientific">Massilimicrobiota timonensis</name>
    <dbReference type="NCBI Taxonomy" id="1776392"/>
    <lineage>
        <taxon>Bacteria</taxon>
        <taxon>Bacillati</taxon>
        <taxon>Bacillota</taxon>
        <taxon>Erysipelotrichia</taxon>
        <taxon>Erysipelotrichales</taxon>
        <taxon>Erysipelotrichaceae</taxon>
        <taxon>Massilimicrobiota</taxon>
    </lineage>
</organism>
<dbReference type="PRINTS" id="PR00301">
    <property type="entry name" value="HEATSHOCK70"/>
</dbReference>
<evidence type="ECO:0000256" key="11">
    <source>
        <dbReference type="ARBA" id="ARBA00030945"/>
    </source>
</evidence>
<evidence type="ECO:0000313" key="15">
    <source>
        <dbReference type="Proteomes" id="UP001529275"/>
    </source>
</evidence>
<evidence type="ECO:0000256" key="13">
    <source>
        <dbReference type="RuleBase" id="RU003322"/>
    </source>
</evidence>
<evidence type="ECO:0000256" key="3">
    <source>
        <dbReference type="ARBA" id="ARBA00014415"/>
    </source>
</evidence>
<dbReference type="InterPro" id="IPR029047">
    <property type="entry name" value="HSP70_peptide-bd_sf"/>
</dbReference>
<evidence type="ECO:0000256" key="7">
    <source>
        <dbReference type="ARBA" id="ARBA00022840"/>
    </source>
</evidence>
<keyword evidence="8" id="KW-0346">Stress response</keyword>
<dbReference type="Gene3D" id="2.60.34.10">
    <property type="entry name" value="Substrate Binding Domain Of DNAk, Chain A, domain 1"/>
    <property type="match status" value="1"/>
</dbReference>
<comment type="caution">
    <text evidence="14">The sequence shown here is derived from an EMBL/GenBank/DDBJ whole genome shotgun (WGS) entry which is preliminary data.</text>
</comment>
<dbReference type="InterPro" id="IPR013126">
    <property type="entry name" value="Hsp_70_fam"/>
</dbReference>